<dbReference type="SUPFAM" id="SSF75169">
    <property type="entry name" value="DsrEFH-like"/>
    <property type="match status" value="2"/>
</dbReference>
<proteinExistence type="predicted"/>
<dbReference type="RefSeq" id="WP_214420665.1">
    <property type="nucleotide sequence ID" value="NZ_CP075546.1"/>
</dbReference>
<dbReference type="Gene3D" id="3.40.1260.10">
    <property type="entry name" value="DsrEFH-like"/>
    <property type="match status" value="2"/>
</dbReference>
<keyword evidence="2" id="KW-1185">Reference proteome</keyword>
<evidence type="ECO:0000313" key="2">
    <source>
        <dbReference type="Proteomes" id="UP000680656"/>
    </source>
</evidence>
<dbReference type="PANTHER" id="PTHR34874:SF1">
    <property type="entry name" value="PROTEIN YCHN"/>
    <property type="match status" value="1"/>
</dbReference>
<accession>A0A8E7AYN3</accession>
<reference evidence="1 2" key="1">
    <citation type="submission" date="2021-05" db="EMBL/GenBank/DDBJ databases">
        <title>A novel Methanospirillum isolate from a pyrite-forming mixed culture.</title>
        <authorList>
            <person name="Bunk B."/>
            <person name="Sproer C."/>
            <person name="Spring S."/>
            <person name="Pester M."/>
        </authorList>
    </citation>
    <scope>NUCLEOTIDE SEQUENCE [LARGE SCALE GENOMIC DNA]</scope>
    <source>
        <strain evidence="1 2">J.3.6.1-F.2.7.3</strain>
    </source>
</reference>
<evidence type="ECO:0000313" key="1">
    <source>
        <dbReference type="EMBL" id="QVV89885.1"/>
    </source>
</evidence>
<name>A0A8E7AYN3_9EURY</name>
<organism evidence="1 2">
    <name type="scientific">Methanospirillum purgamenti</name>
    <dbReference type="NCBI Taxonomy" id="2834276"/>
    <lineage>
        <taxon>Archaea</taxon>
        <taxon>Methanobacteriati</taxon>
        <taxon>Methanobacteriota</taxon>
        <taxon>Stenosarchaea group</taxon>
        <taxon>Methanomicrobia</taxon>
        <taxon>Methanomicrobiales</taxon>
        <taxon>Methanospirillaceae</taxon>
        <taxon>Methanospirillum</taxon>
    </lineage>
</organism>
<dbReference type="GeneID" id="65096546"/>
<dbReference type="InterPro" id="IPR027396">
    <property type="entry name" value="DsrEFH-like"/>
</dbReference>
<sequence length="380" mass="41893">MKTPQISYPTVKALLSSHVSKERLLWLQMLTPSHTTSSDSDTNSKITFYLCGDALYSLVHPVTAPMWEELGERPGVQIIAETDDLADMGLLTRPMEPGPINKGNLKVLFFKEEHIPVSSTGFLHLYSPYMHRHTDQFLACVDQAVSLSIPLSVILYLDGVHLCHTNQVTTEFENIEHGLDQIQQKAIETGISFNITACQRCSQARGYLHPGPLEDKVAPCFRKEVEVSGLSQLIPLFSSSEIVLSADCMDIPGTGEEAYVMVITGTPYGTEHTFGAISFAVALAGKDIPTYVIFAEEGAYCFIPAPDSRFSGTVRDIHGVIEATAIPGLLEYAVLERSLSERGIHTDYEVPDFQVFGPDEIASLMNKLITGGYHVRVLIW</sequence>
<dbReference type="PANTHER" id="PTHR34874">
    <property type="entry name" value="PROTEIN YCHN"/>
    <property type="match status" value="1"/>
</dbReference>
<dbReference type="KEGG" id="mrtj:KHC33_05140"/>
<dbReference type="Proteomes" id="UP000680656">
    <property type="component" value="Chromosome"/>
</dbReference>
<protein>
    <recommendedName>
        <fullName evidence="3">DsrE/DsrF-like family protein</fullName>
    </recommendedName>
</protein>
<gene>
    <name evidence="1" type="ORF">KHC33_05140</name>
</gene>
<dbReference type="EMBL" id="CP075546">
    <property type="protein sequence ID" value="QVV89885.1"/>
    <property type="molecule type" value="Genomic_DNA"/>
</dbReference>
<dbReference type="GO" id="GO:0005829">
    <property type="term" value="C:cytosol"/>
    <property type="evidence" value="ECO:0007669"/>
    <property type="project" value="TreeGrafter"/>
</dbReference>
<evidence type="ECO:0008006" key="3">
    <source>
        <dbReference type="Google" id="ProtNLM"/>
    </source>
</evidence>
<dbReference type="AlphaFoldDB" id="A0A8E7AYN3"/>